<dbReference type="EMBL" id="FNCS01000012">
    <property type="protein sequence ID" value="SDG92288.1"/>
    <property type="molecule type" value="Genomic_DNA"/>
</dbReference>
<organism evidence="1 2">
    <name type="scientific">Pelagibacterium luteolum</name>
    <dbReference type="NCBI Taxonomy" id="440168"/>
    <lineage>
        <taxon>Bacteria</taxon>
        <taxon>Pseudomonadati</taxon>
        <taxon>Pseudomonadota</taxon>
        <taxon>Alphaproteobacteria</taxon>
        <taxon>Hyphomicrobiales</taxon>
        <taxon>Devosiaceae</taxon>
        <taxon>Pelagibacterium</taxon>
    </lineage>
</organism>
<dbReference type="AlphaFoldDB" id="A0A1G7Y760"/>
<sequence length="87" mass="9424">MPSTTSTSTGSSSSTIRSAIRRGPAVRLVGARLIKLCADEGLVARFDGDEFVGMQAEFDKMSPESMARRLVDLLSRTYIIEGRSVNV</sequence>
<keyword evidence="2" id="KW-1185">Reference proteome</keyword>
<name>A0A1G7Y760_9HYPH</name>
<gene>
    <name evidence="1" type="ORF">SAMN04487974_11297</name>
</gene>
<protein>
    <submittedName>
        <fullName evidence="1">Uncharacterized protein</fullName>
    </submittedName>
</protein>
<dbReference type="RefSeq" id="WP_090597690.1">
    <property type="nucleotide sequence ID" value="NZ_FNCS01000012.1"/>
</dbReference>
<dbReference type="OrthoDB" id="1316910at2"/>
<dbReference type="Gene3D" id="3.30.70.270">
    <property type="match status" value="1"/>
</dbReference>
<evidence type="ECO:0000313" key="2">
    <source>
        <dbReference type="Proteomes" id="UP000199495"/>
    </source>
</evidence>
<reference evidence="1 2" key="1">
    <citation type="submission" date="2016-10" db="EMBL/GenBank/DDBJ databases">
        <authorList>
            <person name="de Groot N.N."/>
        </authorList>
    </citation>
    <scope>NUCLEOTIDE SEQUENCE [LARGE SCALE GENOMIC DNA]</scope>
    <source>
        <strain evidence="1 2">CGMCC 1.10267</strain>
    </source>
</reference>
<proteinExistence type="predicted"/>
<dbReference type="Proteomes" id="UP000199495">
    <property type="component" value="Unassembled WGS sequence"/>
</dbReference>
<dbReference type="InterPro" id="IPR029787">
    <property type="entry name" value="Nucleotide_cyclase"/>
</dbReference>
<dbReference type="InterPro" id="IPR043128">
    <property type="entry name" value="Rev_trsase/Diguanyl_cyclase"/>
</dbReference>
<evidence type="ECO:0000313" key="1">
    <source>
        <dbReference type="EMBL" id="SDG92288.1"/>
    </source>
</evidence>
<dbReference type="STRING" id="440168.SAMN04487974_11297"/>
<dbReference type="SUPFAM" id="SSF55073">
    <property type="entry name" value="Nucleotide cyclase"/>
    <property type="match status" value="1"/>
</dbReference>
<accession>A0A1G7Y760</accession>